<evidence type="ECO:0000256" key="2">
    <source>
        <dbReference type="SAM" id="SignalP"/>
    </source>
</evidence>
<protein>
    <recommendedName>
        <fullName evidence="5">Secreted protein</fullName>
    </recommendedName>
</protein>
<evidence type="ECO:0000313" key="3">
    <source>
        <dbReference type="EMBL" id="USQ89892.1"/>
    </source>
</evidence>
<dbReference type="RefSeq" id="WP_252556990.1">
    <property type="nucleotide sequence ID" value="NZ_CP099469.1"/>
</dbReference>
<feature type="signal peptide" evidence="2">
    <location>
        <begin position="1"/>
        <end position="27"/>
    </location>
</feature>
<keyword evidence="2" id="KW-0732">Signal</keyword>
<dbReference type="EMBL" id="CP099469">
    <property type="protein sequence ID" value="USQ89892.1"/>
    <property type="molecule type" value="Genomic_DNA"/>
</dbReference>
<proteinExistence type="predicted"/>
<evidence type="ECO:0008006" key="5">
    <source>
        <dbReference type="Google" id="ProtNLM"/>
    </source>
</evidence>
<organism evidence="3 4">
    <name type="scientific">Streptomyces phaeoluteigriseus</name>
    <dbReference type="NCBI Taxonomy" id="114686"/>
    <lineage>
        <taxon>Bacteria</taxon>
        <taxon>Bacillati</taxon>
        <taxon>Actinomycetota</taxon>
        <taxon>Actinomycetes</taxon>
        <taxon>Kitasatosporales</taxon>
        <taxon>Streptomycetaceae</taxon>
        <taxon>Streptomyces</taxon>
        <taxon>Streptomyces aurantiacus group</taxon>
    </lineage>
</organism>
<dbReference type="Proteomes" id="UP001056374">
    <property type="component" value="Plasmid unnamed1"/>
</dbReference>
<evidence type="ECO:0000256" key="1">
    <source>
        <dbReference type="SAM" id="MobiDB-lite"/>
    </source>
</evidence>
<accession>A0ABY4ZNP3</accession>
<keyword evidence="3" id="KW-0614">Plasmid</keyword>
<gene>
    <name evidence="3" type="ORF">NFX46_40115</name>
</gene>
<reference evidence="3" key="1">
    <citation type="submission" date="2022-06" db="EMBL/GenBank/DDBJ databases">
        <title>Complete genome sequence of soil microorganisms Streptomyces sp. Qhu-M197 isolated from Alpine meadows habitats on the Tibetan Plateau.</title>
        <authorList>
            <person name="Zhang B."/>
            <person name="Xiang X."/>
            <person name="Fan J."/>
        </authorList>
    </citation>
    <scope>NUCLEOTIDE SEQUENCE</scope>
    <source>
        <strain evidence="3">Qhu-M197</strain>
        <plasmid evidence="3">unnamed1</plasmid>
    </source>
</reference>
<keyword evidence="4" id="KW-1185">Reference proteome</keyword>
<name>A0ABY4ZNP3_9ACTN</name>
<geneLocation type="plasmid" evidence="3 4">
    <name>unnamed1</name>
</geneLocation>
<feature type="chain" id="PRO_5046997545" description="Secreted protein" evidence="2">
    <location>
        <begin position="28"/>
        <end position="180"/>
    </location>
</feature>
<sequence>MRKLRDAALVAAVAGTISVFGVGNAFAHSHAGDADRGTSRVTCHQGSQVTYVTHVNGLVNGPLPGSGPATATSTQQICSGNDSKGGGAEPDGPGVLTTVQVEGTPVVAEGGGGTATSTATCPAGTVVTGGGFVAAPTPPNPDVEYVFLENQRGPGNSWQVTIEGFEDTTFYAVAECATLS</sequence>
<feature type="region of interest" description="Disordered" evidence="1">
    <location>
        <begin position="62"/>
        <end position="92"/>
    </location>
</feature>
<feature type="compositionally biased region" description="Polar residues" evidence="1">
    <location>
        <begin position="69"/>
        <end position="82"/>
    </location>
</feature>
<evidence type="ECO:0000313" key="4">
    <source>
        <dbReference type="Proteomes" id="UP001056374"/>
    </source>
</evidence>